<dbReference type="PROSITE" id="PS50076">
    <property type="entry name" value="DNAJ_2"/>
    <property type="match status" value="1"/>
</dbReference>
<keyword evidence="5" id="KW-1185">Reference proteome</keyword>
<keyword evidence="2" id="KW-1133">Transmembrane helix</keyword>
<dbReference type="Proteomes" id="UP000800235">
    <property type="component" value="Unassembled WGS sequence"/>
</dbReference>
<dbReference type="InterPro" id="IPR001623">
    <property type="entry name" value="DnaJ_domain"/>
</dbReference>
<proteinExistence type="predicted"/>
<dbReference type="Pfam" id="PF00226">
    <property type="entry name" value="DnaJ"/>
    <property type="match status" value="1"/>
</dbReference>
<gene>
    <name evidence="4" type="ORF">EJ08DRAFT_165426</name>
</gene>
<dbReference type="SMART" id="SM00271">
    <property type="entry name" value="DnaJ"/>
    <property type="match status" value="1"/>
</dbReference>
<feature type="region of interest" description="Disordered" evidence="1">
    <location>
        <begin position="294"/>
        <end position="316"/>
    </location>
</feature>
<name>A0A9P4NTD7_9PEZI</name>
<accession>A0A9P4NTD7</accession>
<organism evidence="4 5">
    <name type="scientific">Tothia fuscella</name>
    <dbReference type="NCBI Taxonomy" id="1048955"/>
    <lineage>
        <taxon>Eukaryota</taxon>
        <taxon>Fungi</taxon>
        <taxon>Dikarya</taxon>
        <taxon>Ascomycota</taxon>
        <taxon>Pezizomycotina</taxon>
        <taxon>Dothideomycetes</taxon>
        <taxon>Pleosporomycetidae</taxon>
        <taxon>Venturiales</taxon>
        <taxon>Cylindrosympodiaceae</taxon>
        <taxon>Tothia</taxon>
    </lineage>
</organism>
<reference evidence="4" key="1">
    <citation type="journal article" date="2020" name="Stud. Mycol.">
        <title>101 Dothideomycetes genomes: a test case for predicting lifestyles and emergence of pathogens.</title>
        <authorList>
            <person name="Haridas S."/>
            <person name="Albert R."/>
            <person name="Binder M."/>
            <person name="Bloem J."/>
            <person name="Labutti K."/>
            <person name="Salamov A."/>
            <person name="Andreopoulos B."/>
            <person name="Baker S."/>
            <person name="Barry K."/>
            <person name="Bills G."/>
            <person name="Bluhm B."/>
            <person name="Cannon C."/>
            <person name="Castanera R."/>
            <person name="Culley D."/>
            <person name="Daum C."/>
            <person name="Ezra D."/>
            <person name="Gonzalez J."/>
            <person name="Henrissat B."/>
            <person name="Kuo A."/>
            <person name="Liang C."/>
            <person name="Lipzen A."/>
            <person name="Lutzoni F."/>
            <person name="Magnuson J."/>
            <person name="Mondo S."/>
            <person name="Nolan M."/>
            <person name="Ohm R."/>
            <person name="Pangilinan J."/>
            <person name="Park H.-J."/>
            <person name="Ramirez L."/>
            <person name="Alfaro M."/>
            <person name="Sun H."/>
            <person name="Tritt A."/>
            <person name="Yoshinaga Y."/>
            <person name="Zwiers L.-H."/>
            <person name="Turgeon B."/>
            <person name="Goodwin S."/>
            <person name="Spatafora J."/>
            <person name="Crous P."/>
            <person name="Grigoriev I."/>
        </authorList>
    </citation>
    <scope>NUCLEOTIDE SEQUENCE</scope>
    <source>
        <strain evidence="4">CBS 130266</strain>
    </source>
</reference>
<evidence type="ECO:0000256" key="2">
    <source>
        <dbReference type="SAM" id="Phobius"/>
    </source>
</evidence>
<dbReference type="AlphaFoldDB" id="A0A9P4NTD7"/>
<dbReference type="PANTHER" id="PTHR44873:SF1">
    <property type="entry name" value="DNAJ HOMOLOG SUBFAMILY C MEMBER 30, MITOCHONDRIAL"/>
    <property type="match status" value="1"/>
</dbReference>
<feature type="region of interest" description="Disordered" evidence="1">
    <location>
        <begin position="113"/>
        <end position="260"/>
    </location>
</feature>
<feature type="compositionally biased region" description="Basic and acidic residues" evidence="1">
    <location>
        <begin position="224"/>
        <end position="260"/>
    </location>
</feature>
<dbReference type="InterPro" id="IPR053025">
    <property type="entry name" value="Mito_ATP_Synthase-Asso"/>
</dbReference>
<evidence type="ECO:0000313" key="4">
    <source>
        <dbReference type="EMBL" id="KAF2431814.1"/>
    </source>
</evidence>
<sequence>MTLYEPLRSKLCRSCWHHSLFQTRRFHTRPRLRNEDIFPDHYETLGLSSSATTADIKKQFYALSKKHHPDLNPSKNSSQKFVQISEAYHVLGSTTKRTTYDRDYQRIHFPPAARQQHPHGSFSSHQTSSHAGGRPASGLSRRRTQFRGPPPSFYRSGGYGNTSPKRERTAQETSSHSHSHSHSQQRQREAGTPPHGPGGLGSTPHSQNGQQPREEDDPSSPFVNEHHQDVPHWDREAHHRTHETLQQRRARHANESRVSSLDELRVGGSLLWNFLLVCGVMGIATGVPAWWNAKNSQGKERKRGGEKRKGKPVGEG</sequence>
<protein>
    <submittedName>
        <fullName evidence="4">DnaJ-domain-containing protein</fullName>
    </submittedName>
</protein>
<feature type="transmembrane region" description="Helical" evidence="2">
    <location>
        <begin position="270"/>
        <end position="293"/>
    </location>
</feature>
<keyword evidence="2" id="KW-0472">Membrane</keyword>
<dbReference type="PRINTS" id="PR00625">
    <property type="entry name" value="JDOMAIN"/>
</dbReference>
<feature type="domain" description="J" evidence="3">
    <location>
        <begin position="40"/>
        <end position="104"/>
    </location>
</feature>
<dbReference type="InterPro" id="IPR036869">
    <property type="entry name" value="J_dom_sf"/>
</dbReference>
<feature type="compositionally biased region" description="Basic residues" evidence="1">
    <location>
        <begin position="300"/>
        <end position="316"/>
    </location>
</feature>
<comment type="caution">
    <text evidence="4">The sequence shown here is derived from an EMBL/GenBank/DDBJ whole genome shotgun (WGS) entry which is preliminary data.</text>
</comment>
<evidence type="ECO:0000259" key="3">
    <source>
        <dbReference type="PROSITE" id="PS50076"/>
    </source>
</evidence>
<dbReference type="Gene3D" id="1.10.287.110">
    <property type="entry name" value="DnaJ domain"/>
    <property type="match status" value="1"/>
</dbReference>
<dbReference type="EMBL" id="MU007029">
    <property type="protein sequence ID" value="KAF2431814.1"/>
    <property type="molecule type" value="Genomic_DNA"/>
</dbReference>
<dbReference type="SUPFAM" id="SSF46565">
    <property type="entry name" value="Chaperone J-domain"/>
    <property type="match status" value="1"/>
</dbReference>
<dbReference type="OrthoDB" id="10250354at2759"/>
<evidence type="ECO:0000313" key="5">
    <source>
        <dbReference type="Proteomes" id="UP000800235"/>
    </source>
</evidence>
<keyword evidence="2" id="KW-0812">Transmembrane</keyword>
<dbReference type="CDD" id="cd06257">
    <property type="entry name" value="DnaJ"/>
    <property type="match status" value="1"/>
</dbReference>
<evidence type="ECO:0000256" key="1">
    <source>
        <dbReference type="SAM" id="MobiDB-lite"/>
    </source>
</evidence>
<feature type="compositionally biased region" description="Polar residues" evidence="1">
    <location>
        <begin position="121"/>
        <end position="130"/>
    </location>
</feature>
<dbReference type="PANTHER" id="PTHR44873">
    <property type="entry name" value="DNAJ HOMOLOG SUBFAMILY C MEMBER 30, MITOCHONDRIAL"/>
    <property type="match status" value="1"/>
</dbReference>